<dbReference type="SUPFAM" id="SSF52172">
    <property type="entry name" value="CheY-like"/>
    <property type="match status" value="1"/>
</dbReference>
<dbReference type="GO" id="GO:0000156">
    <property type="term" value="F:phosphorelay response regulator activity"/>
    <property type="evidence" value="ECO:0007669"/>
    <property type="project" value="TreeGrafter"/>
</dbReference>
<dbReference type="EMBL" id="ACMP01000125">
    <property type="protein sequence ID" value="EEL68493.1"/>
    <property type="molecule type" value="Genomic_DNA"/>
</dbReference>
<dbReference type="Pfam" id="PF00072">
    <property type="entry name" value="Response_reg"/>
    <property type="match status" value="1"/>
</dbReference>
<comment type="caution">
    <text evidence="11">The sequence shown here is derived from an EMBL/GenBank/DDBJ whole genome shotgun (WGS) entry which is preliminary data.</text>
</comment>
<dbReference type="PROSITE" id="PS50110">
    <property type="entry name" value="RESPONSE_REGULATORY"/>
    <property type="match status" value="1"/>
</dbReference>
<dbReference type="FunFam" id="1.10.10.10:FF:000018">
    <property type="entry name" value="DNA-binding response regulator ResD"/>
    <property type="match status" value="1"/>
</dbReference>
<dbReference type="InterPro" id="IPR001789">
    <property type="entry name" value="Sig_transdc_resp-reg_receiver"/>
</dbReference>
<dbReference type="InterPro" id="IPR011006">
    <property type="entry name" value="CheY-like_superfamily"/>
</dbReference>
<dbReference type="GO" id="GO:0000976">
    <property type="term" value="F:transcription cis-regulatory region binding"/>
    <property type="evidence" value="ECO:0007669"/>
    <property type="project" value="TreeGrafter"/>
</dbReference>
<dbReference type="GO" id="GO:0032993">
    <property type="term" value="C:protein-DNA complex"/>
    <property type="evidence" value="ECO:0007669"/>
    <property type="project" value="TreeGrafter"/>
</dbReference>
<accession>C2Y0U5</accession>
<dbReference type="CDD" id="cd17574">
    <property type="entry name" value="REC_OmpR"/>
    <property type="match status" value="1"/>
</dbReference>
<keyword evidence="5 8" id="KW-0238">DNA-binding</keyword>
<proteinExistence type="predicted"/>
<gene>
    <name evidence="11" type="ORF">bcere0026_45860</name>
</gene>
<feature type="DNA-binding region" description="OmpR/PhoB-type" evidence="8">
    <location>
        <begin position="141"/>
        <end position="240"/>
    </location>
</feature>
<reference evidence="11" key="1">
    <citation type="journal article" date="2012" name="Genome Res.">
        <title>Genomic characterization of the Bacillus cereus sensu lato species: Backdrop to the evolution of Bacillus anthracis.</title>
        <authorList>
            <person name="Zwick M.E."/>
            <person name="Joseph S.J."/>
            <person name="Didelot X."/>
            <person name="Chen P.E."/>
            <person name="Bishop-Lilly K.A."/>
            <person name="Stewart A.C."/>
            <person name="Willner K."/>
            <person name="Nolan N."/>
            <person name="Lentz S."/>
            <person name="Thomason M.K."/>
            <person name="Sozhamannan S."/>
            <person name="Mateczun A.J."/>
            <person name="Du L."/>
            <person name="Read T.D."/>
        </authorList>
    </citation>
    <scope>NUCLEOTIDE SEQUENCE [LARGE SCALE GENOMIC DNA]</scope>
    <source>
        <strain evidence="11">AH603</strain>
    </source>
</reference>
<dbReference type="GO" id="GO:0005829">
    <property type="term" value="C:cytosol"/>
    <property type="evidence" value="ECO:0007669"/>
    <property type="project" value="TreeGrafter"/>
</dbReference>
<feature type="domain" description="OmpR/PhoB-type" evidence="10">
    <location>
        <begin position="141"/>
        <end position="240"/>
    </location>
</feature>
<name>C2Y0U5_BACMY</name>
<dbReference type="GO" id="GO:0006355">
    <property type="term" value="P:regulation of DNA-templated transcription"/>
    <property type="evidence" value="ECO:0007669"/>
    <property type="project" value="InterPro"/>
</dbReference>
<dbReference type="PROSITE" id="PS51755">
    <property type="entry name" value="OMPR_PHOB"/>
    <property type="match status" value="1"/>
</dbReference>
<dbReference type="HOGENOM" id="CLU_000445_30_4_9"/>
<evidence type="ECO:0000256" key="7">
    <source>
        <dbReference type="PROSITE-ProRule" id="PRU00169"/>
    </source>
</evidence>
<dbReference type="InterPro" id="IPR036388">
    <property type="entry name" value="WH-like_DNA-bd_sf"/>
</dbReference>
<dbReference type="Pfam" id="PF00486">
    <property type="entry name" value="Trans_reg_C"/>
    <property type="match status" value="1"/>
</dbReference>
<dbReference type="Gene3D" id="3.40.50.2300">
    <property type="match status" value="1"/>
</dbReference>
<keyword evidence="3" id="KW-0902">Two-component regulatory system</keyword>
<dbReference type="PANTHER" id="PTHR48111:SF2">
    <property type="entry name" value="RESPONSE REGULATOR SAER"/>
    <property type="match status" value="1"/>
</dbReference>
<dbReference type="PANTHER" id="PTHR48111">
    <property type="entry name" value="REGULATOR OF RPOS"/>
    <property type="match status" value="1"/>
</dbReference>
<keyword evidence="4" id="KW-0805">Transcription regulation</keyword>
<sequence length="242" mass="27830">MVNDAGGDFVSKGTILIVDDEKEIRKLIAIYLKNEGYEVLQARDGEEGLEIVRKRDVHLIVLDIMMPKIDGIHMCMKVREIAEMPIIMLSAKTQDMDKILGLTTGADDYVAKPFNPLELIARIKSQLRRYMKMSGASVKDENVFEVGDIKINIATRQVIIANEEVKLTPREFEVLELLARNQGMVLNAEQIYERVWKEKAFQSDNTVMVHIRKIREKIEAIPRKPRYIKTIWGVGYKIEKDI</sequence>
<dbReference type="Gene3D" id="1.10.10.10">
    <property type="entry name" value="Winged helix-like DNA-binding domain superfamily/Winged helix DNA-binding domain"/>
    <property type="match status" value="1"/>
</dbReference>
<dbReference type="InterPro" id="IPR039420">
    <property type="entry name" value="WalR-like"/>
</dbReference>
<evidence type="ECO:0000256" key="4">
    <source>
        <dbReference type="ARBA" id="ARBA00023015"/>
    </source>
</evidence>
<keyword evidence="6" id="KW-0804">Transcription</keyword>
<evidence type="ECO:0000256" key="5">
    <source>
        <dbReference type="ARBA" id="ARBA00023125"/>
    </source>
</evidence>
<evidence type="ECO:0000259" key="9">
    <source>
        <dbReference type="PROSITE" id="PS50110"/>
    </source>
</evidence>
<evidence type="ECO:0000256" key="3">
    <source>
        <dbReference type="ARBA" id="ARBA00023012"/>
    </source>
</evidence>
<dbReference type="AlphaFoldDB" id="C2Y0U5"/>
<evidence type="ECO:0000259" key="10">
    <source>
        <dbReference type="PROSITE" id="PS51755"/>
    </source>
</evidence>
<dbReference type="InterPro" id="IPR001867">
    <property type="entry name" value="OmpR/PhoB-type_DNA-bd"/>
</dbReference>
<evidence type="ECO:0000256" key="1">
    <source>
        <dbReference type="ARBA" id="ARBA00004496"/>
    </source>
</evidence>
<dbReference type="SMART" id="SM00862">
    <property type="entry name" value="Trans_reg_C"/>
    <property type="match status" value="1"/>
</dbReference>
<dbReference type="Proteomes" id="UP000001753">
    <property type="component" value="Chromosome"/>
</dbReference>
<evidence type="ECO:0000256" key="8">
    <source>
        <dbReference type="PROSITE-ProRule" id="PRU01091"/>
    </source>
</evidence>
<dbReference type="SMART" id="SM00448">
    <property type="entry name" value="REC"/>
    <property type="match status" value="1"/>
</dbReference>
<dbReference type="FunFam" id="3.40.50.2300:FF:000001">
    <property type="entry name" value="DNA-binding response regulator PhoB"/>
    <property type="match status" value="1"/>
</dbReference>
<keyword evidence="2 7" id="KW-0597">Phosphoprotein</keyword>
<dbReference type="CDD" id="cd00383">
    <property type="entry name" value="trans_reg_C"/>
    <property type="match status" value="1"/>
</dbReference>
<feature type="domain" description="Response regulatory" evidence="9">
    <location>
        <begin position="14"/>
        <end position="127"/>
    </location>
</feature>
<evidence type="ECO:0000256" key="2">
    <source>
        <dbReference type="ARBA" id="ARBA00022553"/>
    </source>
</evidence>
<organism evidence="11">
    <name type="scientific">Bacillus mycoides</name>
    <dbReference type="NCBI Taxonomy" id="1405"/>
    <lineage>
        <taxon>Bacteria</taxon>
        <taxon>Bacillati</taxon>
        <taxon>Bacillota</taxon>
        <taxon>Bacilli</taxon>
        <taxon>Bacillales</taxon>
        <taxon>Bacillaceae</taxon>
        <taxon>Bacillus</taxon>
        <taxon>Bacillus cereus group</taxon>
    </lineage>
</organism>
<dbReference type="Gene3D" id="6.10.250.690">
    <property type="match status" value="1"/>
</dbReference>
<evidence type="ECO:0000256" key="6">
    <source>
        <dbReference type="ARBA" id="ARBA00023163"/>
    </source>
</evidence>
<protein>
    <submittedName>
        <fullName evidence="11">Two-component response regulator</fullName>
    </submittedName>
</protein>
<comment type="subcellular location">
    <subcellularLocation>
        <location evidence="1">Cytoplasm</location>
    </subcellularLocation>
</comment>
<feature type="modified residue" description="4-aspartylphosphate" evidence="7">
    <location>
        <position position="63"/>
    </location>
</feature>
<evidence type="ECO:0000313" key="11">
    <source>
        <dbReference type="EMBL" id="EEL68493.1"/>
    </source>
</evidence>